<sequence length="570" mass="64593">MKKWIKKCFSVTNMGASNIFKAIFASLLVNISSFLPLILIILYLNKIISNIYVYVVLSIILLILLYISLSNEYDKLYNITYNESANLRIDIGKKLSKLPLAYFSKKNLSDLSQTIMSDIAKMEHAISHSLAQTISFIIFFVVTTIGIFFFNIKMGLALSFPFVINVILLFMSKKIQVKKHTKYYNILRENAQAFQETIELQQEIQSMGMQDEVNKGLYKKMDDTEVVHFDVEASITALLSAMNLLMFISLGVIILVGTNLYLNHEISIMSIVCLMIIALKLNEGAIPVTLNISELFYIDARVKRLKEIRNTKIQEGEDKKLKTFDVTLKNVSFRYEDKEKEVLENISFTAKQNEVTALVGKSGCGKSTLLKLIARLYDYDSGEILIDNYDIKKISTSSLFKHISVVFQDVMLFNSSILENVRIGNLSASNEEVKNALTLANCDEFIQKLPQGYNTVIGENGVNLSGGQRQRISIARAFLKNASIILLDEISSSLDVYNETKIQESLQRLIKDKTVIIVSHRIKSIENADKILVLDEGKVVGEGKHNELLKSCKTYKNLVDKVNLTEKFKY</sequence>
<evidence type="ECO:0000256" key="6">
    <source>
        <dbReference type="ARBA" id="ARBA00023136"/>
    </source>
</evidence>
<dbReference type="FunFam" id="3.40.50.300:FF:001443">
    <property type="entry name" value="ABC transporter, ATP-binding protein"/>
    <property type="match status" value="1"/>
</dbReference>
<accession>A0A0E3ZA01</accession>
<dbReference type="RefSeq" id="WP_046328116.1">
    <property type="nucleotide sequence ID" value="NZ_CP011280.1"/>
</dbReference>
<dbReference type="KEGG" id="sns:VC03_00140"/>
<dbReference type="GO" id="GO:0034040">
    <property type="term" value="F:ATPase-coupled lipid transmembrane transporter activity"/>
    <property type="evidence" value="ECO:0007669"/>
    <property type="project" value="TreeGrafter"/>
</dbReference>
<dbReference type="Proteomes" id="UP000033103">
    <property type="component" value="Chromosome"/>
</dbReference>
<dbReference type="GO" id="GO:0005524">
    <property type="term" value="F:ATP binding"/>
    <property type="evidence" value="ECO:0007669"/>
    <property type="project" value="UniProtKB-KW"/>
</dbReference>
<dbReference type="AlphaFoldDB" id="A0A0E3ZA01"/>
<dbReference type="PROSITE" id="PS50893">
    <property type="entry name" value="ABC_TRANSPORTER_2"/>
    <property type="match status" value="1"/>
</dbReference>
<evidence type="ECO:0000256" key="5">
    <source>
        <dbReference type="ARBA" id="ARBA00022989"/>
    </source>
</evidence>
<dbReference type="PATRIC" id="fig|1069640.6.peg.18"/>
<dbReference type="STRING" id="187101.VC03_00140"/>
<dbReference type="SUPFAM" id="SSF52540">
    <property type="entry name" value="P-loop containing nucleoside triphosphate hydrolases"/>
    <property type="match status" value="1"/>
</dbReference>
<dbReference type="Gene3D" id="3.40.50.300">
    <property type="entry name" value="P-loop containing nucleotide triphosphate hydrolases"/>
    <property type="match status" value="1"/>
</dbReference>
<evidence type="ECO:0000313" key="11">
    <source>
        <dbReference type="Proteomes" id="UP000033103"/>
    </source>
</evidence>
<dbReference type="SMART" id="SM00382">
    <property type="entry name" value="AAA"/>
    <property type="match status" value="1"/>
</dbReference>
<keyword evidence="11" id="KW-1185">Reference proteome</keyword>
<dbReference type="PANTHER" id="PTHR24221:SF397">
    <property type="entry name" value="ABC TRANSPORTER, ATP-BINDING TRANSMEMBRANE PROTEIN"/>
    <property type="match status" value="1"/>
</dbReference>
<protein>
    <submittedName>
        <fullName evidence="10">ABC transporter ATP-binding protein</fullName>
    </submittedName>
</protein>
<dbReference type="GO" id="GO:0140359">
    <property type="term" value="F:ABC-type transporter activity"/>
    <property type="evidence" value="ECO:0007669"/>
    <property type="project" value="InterPro"/>
</dbReference>
<dbReference type="InterPro" id="IPR039421">
    <property type="entry name" value="Type_1_exporter"/>
</dbReference>
<keyword evidence="2 7" id="KW-0812">Transmembrane</keyword>
<dbReference type="PANTHER" id="PTHR24221">
    <property type="entry name" value="ATP-BINDING CASSETTE SUB-FAMILY B"/>
    <property type="match status" value="1"/>
</dbReference>
<dbReference type="Gene3D" id="1.20.1560.10">
    <property type="entry name" value="ABC transporter type 1, transmembrane domain"/>
    <property type="match status" value="1"/>
</dbReference>
<comment type="subcellular location">
    <subcellularLocation>
        <location evidence="1">Cell membrane</location>
        <topology evidence="1">Multi-pass membrane protein</topology>
    </subcellularLocation>
</comment>
<reference evidence="10 11" key="1">
    <citation type="journal article" date="2012" name="BMC Genomics">
        <title>Genomic sequence analysis and characterization of Sneathia amnii sp. nov.</title>
        <authorList>
            <consortium name="Vaginal Microbiome Consortium (additional members)"/>
            <person name="Harwich M.D.Jr."/>
            <person name="Serrano M.G."/>
            <person name="Fettweis J.M."/>
            <person name="Alves J.M."/>
            <person name="Reimers M.A."/>
            <person name="Buck G.A."/>
            <person name="Jefferson K.K."/>
        </authorList>
    </citation>
    <scope>NUCLEOTIDE SEQUENCE [LARGE SCALE GENOMIC DNA]</scope>
    <source>
        <strain evidence="10 11">SN35</strain>
    </source>
</reference>
<dbReference type="PROSITE" id="PS00211">
    <property type="entry name" value="ABC_TRANSPORTER_1"/>
    <property type="match status" value="1"/>
</dbReference>
<evidence type="ECO:0000259" key="9">
    <source>
        <dbReference type="PROSITE" id="PS50929"/>
    </source>
</evidence>
<evidence type="ECO:0000256" key="1">
    <source>
        <dbReference type="ARBA" id="ARBA00004651"/>
    </source>
</evidence>
<dbReference type="GO" id="GO:0016887">
    <property type="term" value="F:ATP hydrolysis activity"/>
    <property type="evidence" value="ECO:0007669"/>
    <property type="project" value="InterPro"/>
</dbReference>
<dbReference type="OrthoDB" id="9762778at2"/>
<feature type="transmembrane region" description="Helical" evidence="7">
    <location>
        <begin position="130"/>
        <end position="150"/>
    </location>
</feature>
<dbReference type="InterPro" id="IPR036640">
    <property type="entry name" value="ABC1_TM_sf"/>
</dbReference>
<dbReference type="InterPro" id="IPR003439">
    <property type="entry name" value="ABC_transporter-like_ATP-bd"/>
</dbReference>
<evidence type="ECO:0000256" key="7">
    <source>
        <dbReference type="SAM" id="Phobius"/>
    </source>
</evidence>
<dbReference type="InterPro" id="IPR003593">
    <property type="entry name" value="AAA+_ATPase"/>
</dbReference>
<dbReference type="InterPro" id="IPR027417">
    <property type="entry name" value="P-loop_NTPase"/>
</dbReference>
<keyword evidence="5 7" id="KW-1133">Transmembrane helix</keyword>
<proteinExistence type="predicted"/>
<feature type="transmembrane region" description="Helical" evidence="7">
    <location>
        <begin position="51"/>
        <end position="69"/>
    </location>
</feature>
<dbReference type="InterPro" id="IPR011527">
    <property type="entry name" value="ABC1_TM_dom"/>
</dbReference>
<dbReference type="HOGENOM" id="CLU_000604_84_9_0"/>
<keyword evidence="4 10" id="KW-0067">ATP-binding</keyword>
<evidence type="ECO:0000256" key="4">
    <source>
        <dbReference type="ARBA" id="ARBA00022840"/>
    </source>
</evidence>
<feature type="transmembrane region" description="Helical" evidence="7">
    <location>
        <begin position="20"/>
        <end position="45"/>
    </location>
</feature>
<dbReference type="PROSITE" id="PS50929">
    <property type="entry name" value="ABC_TM1F"/>
    <property type="match status" value="1"/>
</dbReference>
<feature type="domain" description="ABC transporter" evidence="8">
    <location>
        <begin position="326"/>
        <end position="561"/>
    </location>
</feature>
<evidence type="ECO:0000313" key="10">
    <source>
        <dbReference type="EMBL" id="AKC95010.1"/>
    </source>
</evidence>
<feature type="transmembrane region" description="Helical" evidence="7">
    <location>
        <begin position="244"/>
        <end position="262"/>
    </location>
</feature>
<dbReference type="Pfam" id="PF00664">
    <property type="entry name" value="ABC_membrane"/>
    <property type="match status" value="1"/>
</dbReference>
<dbReference type="EMBL" id="CP011280">
    <property type="protein sequence ID" value="AKC95010.1"/>
    <property type="molecule type" value="Genomic_DNA"/>
</dbReference>
<feature type="transmembrane region" description="Helical" evidence="7">
    <location>
        <begin position="156"/>
        <end position="172"/>
    </location>
</feature>
<dbReference type="InterPro" id="IPR017871">
    <property type="entry name" value="ABC_transporter-like_CS"/>
</dbReference>
<gene>
    <name evidence="10" type="ORF">VC03_00140</name>
</gene>
<evidence type="ECO:0000256" key="2">
    <source>
        <dbReference type="ARBA" id="ARBA00022692"/>
    </source>
</evidence>
<name>A0A0E3ZA01_9FUSO</name>
<feature type="domain" description="ABC transmembrane type-1" evidence="9">
    <location>
        <begin position="22"/>
        <end position="272"/>
    </location>
</feature>
<keyword evidence="6 7" id="KW-0472">Membrane</keyword>
<evidence type="ECO:0000259" key="8">
    <source>
        <dbReference type="PROSITE" id="PS50893"/>
    </source>
</evidence>
<organism evidence="10 11">
    <name type="scientific">Sneathia vaginalis</name>
    <dbReference type="NCBI Taxonomy" id="187101"/>
    <lineage>
        <taxon>Bacteria</taxon>
        <taxon>Fusobacteriati</taxon>
        <taxon>Fusobacteriota</taxon>
        <taxon>Fusobacteriia</taxon>
        <taxon>Fusobacteriales</taxon>
        <taxon>Leptotrichiaceae</taxon>
        <taxon>Sneathia</taxon>
    </lineage>
</organism>
<dbReference type="Pfam" id="PF00005">
    <property type="entry name" value="ABC_tran"/>
    <property type="match status" value="1"/>
</dbReference>
<keyword evidence="3" id="KW-0547">Nucleotide-binding</keyword>
<evidence type="ECO:0000256" key="3">
    <source>
        <dbReference type="ARBA" id="ARBA00022741"/>
    </source>
</evidence>
<dbReference type="GO" id="GO:0005886">
    <property type="term" value="C:plasma membrane"/>
    <property type="evidence" value="ECO:0007669"/>
    <property type="project" value="UniProtKB-SubCell"/>
</dbReference>
<dbReference type="SUPFAM" id="SSF90123">
    <property type="entry name" value="ABC transporter transmembrane region"/>
    <property type="match status" value="1"/>
</dbReference>